<protein>
    <submittedName>
        <fullName evidence="1">Uncharacterized protein</fullName>
    </submittedName>
</protein>
<keyword evidence="2" id="KW-1185">Reference proteome</keyword>
<sequence length="127" mass="14038">MLSPFLRLDICDHEVEMAILGSRKVKNKKTLAKPHDSTNTYAKLTKIDMTTKRCIDTQNFKYFSSAASLADLGHFWMPCLVSCVWARPPDWGVEVRGHAQLGHQPAQGLGQLSLSVSLALSLSSPLI</sequence>
<organism evidence="1 2">
    <name type="scientific">Rousettus aegyptiacus</name>
    <name type="common">Egyptian fruit bat</name>
    <name type="synonym">Pteropus aegyptiacus</name>
    <dbReference type="NCBI Taxonomy" id="9407"/>
    <lineage>
        <taxon>Eukaryota</taxon>
        <taxon>Metazoa</taxon>
        <taxon>Chordata</taxon>
        <taxon>Craniata</taxon>
        <taxon>Vertebrata</taxon>
        <taxon>Euteleostomi</taxon>
        <taxon>Mammalia</taxon>
        <taxon>Eutheria</taxon>
        <taxon>Laurasiatheria</taxon>
        <taxon>Chiroptera</taxon>
        <taxon>Yinpterochiroptera</taxon>
        <taxon>Pteropodoidea</taxon>
        <taxon>Pteropodidae</taxon>
        <taxon>Rousettinae</taxon>
        <taxon>Rousettus</taxon>
    </lineage>
</organism>
<evidence type="ECO:0000313" key="1">
    <source>
        <dbReference type="EMBL" id="KAF6422632.1"/>
    </source>
</evidence>
<dbReference type="AlphaFoldDB" id="A0A7J8DIA0"/>
<comment type="caution">
    <text evidence="1">The sequence shown here is derived from an EMBL/GenBank/DDBJ whole genome shotgun (WGS) entry which is preliminary data.</text>
</comment>
<gene>
    <name evidence="1" type="ORF">HJG63_008476</name>
</gene>
<proteinExistence type="predicted"/>
<evidence type="ECO:0000313" key="2">
    <source>
        <dbReference type="Proteomes" id="UP000593571"/>
    </source>
</evidence>
<reference evidence="1 2" key="1">
    <citation type="journal article" date="2020" name="Nature">
        <title>Six reference-quality genomes reveal evolution of bat adaptations.</title>
        <authorList>
            <person name="Jebb D."/>
            <person name="Huang Z."/>
            <person name="Pippel M."/>
            <person name="Hughes G.M."/>
            <person name="Lavrichenko K."/>
            <person name="Devanna P."/>
            <person name="Winkler S."/>
            <person name="Jermiin L.S."/>
            <person name="Skirmuntt E.C."/>
            <person name="Katzourakis A."/>
            <person name="Burkitt-Gray L."/>
            <person name="Ray D.A."/>
            <person name="Sullivan K.A.M."/>
            <person name="Roscito J.G."/>
            <person name="Kirilenko B.M."/>
            <person name="Davalos L.M."/>
            <person name="Corthals A.P."/>
            <person name="Power M.L."/>
            <person name="Jones G."/>
            <person name="Ransome R.D."/>
            <person name="Dechmann D.K.N."/>
            <person name="Locatelli A.G."/>
            <person name="Puechmaille S.J."/>
            <person name="Fedrigo O."/>
            <person name="Jarvis E.D."/>
            <person name="Hiller M."/>
            <person name="Vernes S.C."/>
            <person name="Myers E.W."/>
            <person name="Teeling E.C."/>
        </authorList>
    </citation>
    <scope>NUCLEOTIDE SEQUENCE [LARGE SCALE GENOMIC DNA]</scope>
    <source>
        <strain evidence="1">MRouAeg1</strain>
        <tissue evidence="1">Muscle</tissue>
    </source>
</reference>
<dbReference type="Proteomes" id="UP000593571">
    <property type="component" value="Unassembled WGS sequence"/>
</dbReference>
<name>A0A7J8DIA0_ROUAE</name>
<dbReference type="EMBL" id="JACASE010000012">
    <property type="protein sequence ID" value="KAF6422632.1"/>
    <property type="molecule type" value="Genomic_DNA"/>
</dbReference>
<accession>A0A7J8DIA0</accession>